<feature type="domain" description="RING-type" evidence="11">
    <location>
        <begin position="333"/>
        <end position="378"/>
    </location>
</feature>
<gene>
    <name evidence="13" type="ORF">QYE76_015362</name>
</gene>
<dbReference type="InterPro" id="IPR017907">
    <property type="entry name" value="Znf_RING_CS"/>
</dbReference>
<keyword evidence="7" id="KW-0833">Ubl conjugation pathway</keyword>
<name>A0AAD8U2E5_LOLMU</name>
<evidence type="ECO:0000256" key="5">
    <source>
        <dbReference type="ARBA" id="ARBA00022737"/>
    </source>
</evidence>
<evidence type="ECO:0000259" key="12">
    <source>
        <dbReference type="PROSITE" id="PS51873"/>
    </source>
</evidence>
<evidence type="ECO:0000256" key="4">
    <source>
        <dbReference type="ARBA" id="ARBA00022723"/>
    </source>
</evidence>
<proteinExistence type="inferred from homology"/>
<dbReference type="Proteomes" id="UP001231189">
    <property type="component" value="Unassembled WGS sequence"/>
</dbReference>
<dbReference type="InterPro" id="IPR044066">
    <property type="entry name" value="TRIAD_supradom"/>
</dbReference>
<evidence type="ECO:0000256" key="9">
    <source>
        <dbReference type="PROSITE-ProRule" id="PRU00175"/>
    </source>
</evidence>
<feature type="compositionally biased region" description="Acidic residues" evidence="10">
    <location>
        <begin position="32"/>
        <end position="47"/>
    </location>
</feature>
<dbReference type="GO" id="GO:0016567">
    <property type="term" value="P:protein ubiquitination"/>
    <property type="evidence" value="ECO:0007669"/>
    <property type="project" value="InterPro"/>
</dbReference>
<keyword evidence="8" id="KW-0862">Zinc</keyword>
<dbReference type="Gene3D" id="3.30.40.10">
    <property type="entry name" value="Zinc/RING finger domain, C3HC4 (zinc finger)"/>
    <property type="match status" value="1"/>
</dbReference>
<dbReference type="InterPro" id="IPR013083">
    <property type="entry name" value="Znf_RING/FYVE/PHD"/>
</dbReference>
<evidence type="ECO:0000313" key="13">
    <source>
        <dbReference type="EMBL" id="KAK1698665.1"/>
    </source>
</evidence>
<sequence length="457" mass="49824">MEDEKSKPPDHQVEPAEGGAADVPIYYHVTIFDDEEEEDDDDVAATDDSDRKNRVAADEEMAHRLYMEELMAMEEWKLRDMDRPSLKAALEMPLGDFPASSRAGVGAKIAAPYDLKSKDPVSQPYVPPHATATVTLESVQDAEIGAGNSRNLGLRSLEALLDERILEIHANRSATMADKGGAGTNTTSGFMSPNPRDFTTTPARQVVLSKDAAGSSSTQHDLFSTIRRGLLADPDSALIFAAMEEWDYNSWRESMLVLDDDDDGDDDDEQPEQVEPLNLNEAFQLERLPRSEHSNPVPESSDVHPDDGEPGPSTRAPPMVPPLADHEVPTFDCGLCKNTLPVFDLFHGLPCEHRFCAPCMTTYVEGRIRAGELPIPCPDAACGGGALHPEKCKKAIDYAVFNNWGAGLAERALPPNSRAYCPNHRCELLLVEISGVAEQVMAPCPECGHALVRKPGA</sequence>
<organism evidence="13 14">
    <name type="scientific">Lolium multiflorum</name>
    <name type="common">Italian ryegrass</name>
    <name type="synonym">Lolium perenne subsp. multiflorum</name>
    <dbReference type="NCBI Taxonomy" id="4521"/>
    <lineage>
        <taxon>Eukaryota</taxon>
        <taxon>Viridiplantae</taxon>
        <taxon>Streptophyta</taxon>
        <taxon>Embryophyta</taxon>
        <taxon>Tracheophyta</taxon>
        <taxon>Spermatophyta</taxon>
        <taxon>Magnoliopsida</taxon>
        <taxon>Liliopsida</taxon>
        <taxon>Poales</taxon>
        <taxon>Poaceae</taxon>
        <taxon>BOP clade</taxon>
        <taxon>Pooideae</taxon>
        <taxon>Poodae</taxon>
        <taxon>Poeae</taxon>
        <taxon>Poeae Chloroplast Group 2 (Poeae type)</taxon>
        <taxon>Loliodinae</taxon>
        <taxon>Loliinae</taxon>
        <taxon>Lolium</taxon>
    </lineage>
</organism>
<comment type="function">
    <text evidence="1">Might act as an E3 ubiquitin-protein ligase, or as part of E3 complex, which accepts ubiquitin from specific E2 ubiquitin-conjugating enzymes and then transfers it to substrates.</text>
</comment>
<dbReference type="SUPFAM" id="SSF57850">
    <property type="entry name" value="RING/U-box"/>
    <property type="match status" value="1"/>
</dbReference>
<dbReference type="InterPro" id="IPR031127">
    <property type="entry name" value="E3_UB_ligase_RBR"/>
</dbReference>
<feature type="compositionally biased region" description="Acidic residues" evidence="10">
    <location>
        <begin position="258"/>
        <end position="272"/>
    </location>
</feature>
<evidence type="ECO:0000256" key="1">
    <source>
        <dbReference type="ARBA" id="ARBA00003976"/>
    </source>
</evidence>
<evidence type="ECO:0000259" key="11">
    <source>
        <dbReference type="PROSITE" id="PS50089"/>
    </source>
</evidence>
<feature type="region of interest" description="Disordered" evidence="10">
    <location>
        <begin position="257"/>
        <end position="321"/>
    </location>
</feature>
<dbReference type="InterPro" id="IPR018957">
    <property type="entry name" value="Znf_C3HC4_RING-type"/>
</dbReference>
<dbReference type="GO" id="GO:0004842">
    <property type="term" value="F:ubiquitin-protein transferase activity"/>
    <property type="evidence" value="ECO:0007669"/>
    <property type="project" value="InterPro"/>
</dbReference>
<evidence type="ECO:0000256" key="3">
    <source>
        <dbReference type="ARBA" id="ARBA00022679"/>
    </source>
</evidence>
<dbReference type="InterPro" id="IPR001841">
    <property type="entry name" value="Znf_RING"/>
</dbReference>
<dbReference type="PANTHER" id="PTHR11685">
    <property type="entry name" value="RBR FAMILY RING FINGER AND IBR DOMAIN-CONTAINING"/>
    <property type="match status" value="1"/>
</dbReference>
<evidence type="ECO:0000256" key="6">
    <source>
        <dbReference type="ARBA" id="ARBA00022771"/>
    </source>
</evidence>
<dbReference type="PROSITE" id="PS51873">
    <property type="entry name" value="TRIAD"/>
    <property type="match status" value="1"/>
</dbReference>
<dbReference type="Pfam" id="PF00097">
    <property type="entry name" value="zf-C3HC4"/>
    <property type="match status" value="1"/>
</dbReference>
<keyword evidence="5" id="KW-0677">Repeat</keyword>
<comment type="similarity">
    <text evidence="2">Belongs to the RBR family. Ariadne subfamily.</text>
</comment>
<reference evidence="13" key="1">
    <citation type="submission" date="2023-07" db="EMBL/GenBank/DDBJ databases">
        <title>A chromosome-level genome assembly of Lolium multiflorum.</title>
        <authorList>
            <person name="Chen Y."/>
            <person name="Copetti D."/>
            <person name="Kolliker R."/>
            <person name="Studer B."/>
        </authorList>
    </citation>
    <scope>NUCLEOTIDE SEQUENCE</scope>
    <source>
        <strain evidence="13">02402/16</strain>
        <tissue evidence="13">Leaf</tissue>
    </source>
</reference>
<feature type="domain" description="RING-type" evidence="12">
    <location>
        <begin position="329"/>
        <end position="457"/>
    </location>
</feature>
<keyword evidence="6 9" id="KW-0863">Zinc-finger</keyword>
<dbReference type="AlphaFoldDB" id="A0AAD8U2E5"/>
<evidence type="ECO:0000256" key="10">
    <source>
        <dbReference type="SAM" id="MobiDB-lite"/>
    </source>
</evidence>
<keyword evidence="14" id="KW-1185">Reference proteome</keyword>
<dbReference type="GO" id="GO:0008270">
    <property type="term" value="F:zinc ion binding"/>
    <property type="evidence" value="ECO:0007669"/>
    <property type="project" value="UniProtKB-KW"/>
</dbReference>
<protein>
    <recommendedName>
        <fullName evidence="15">RING-type domain-containing protein</fullName>
    </recommendedName>
</protein>
<evidence type="ECO:0000256" key="7">
    <source>
        <dbReference type="ARBA" id="ARBA00022786"/>
    </source>
</evidence>
<dbReference type="EMBL" id="JAUUTY010000001">
    <property type="protein sequence ID" value="KAK1698665.1"/>
    <property type="molecule type" value="Genomic_DNA"/>
</dbReference>
<evidence type="ECO:0000313" key="14">
    <source>
        <dbReference type="Proteomes" id="UP001231189"/>
    </source>
</evidence>
<evidence type="ECO:0000256" key="8">
    <source>
        <dbReference type="ARBA" id="ARBA00022833"/>
    </source>
</evidence>
<feature type="region of interest" description="Disordered" evidence="10">
    <location>
        <begin position="1"/>
        <end position="54"/>
    </location>
</feature>
<comment type="caution">
    <text evidence="13">The sequence shown here is derived from an EMBL/GenBank/DDBJ whole genome shotgun (WGS) entry which is preliminary data.</text>
</comment>
<dbReference type="PROSITE" id="PS00518">
    <property type="entry name" value="ZF_RING_1"/>
    <property type="match status" value="1"/>
</dbReference>
<evidence type="ECO:0008006" key="15">
    <source>
        <dbReference type="Google" id="ProtNLM"/>
    </source>
</evidence>
<accession>A0AAD8U2E5</accession>
<dbReference type="PROSITE" id="PS50089">
    <property type="entry name" value="ZF_RING_2"/>
    <property type="match status" value="1"/>
</dbReference>
<evidence type="ECO:0000256" key="2">
    <source>
        <dbReference type="ARBA" id="ARBA00005884"/>
    </source>
</evidence>
<feature type="compositionally biased region" description="Basic and acidic residues" evidence="10">
    <location>
        <begin position="1"/>
        <end position="14"/>
    </location>
</feature>
<keyword evidence="4" id="KW-0479">Metal-binding</keyword>
<keyword evidence="3" id="KW-0808">Transferase</keyword>